<dbReference type="EMBL" id="CP020715">
    <property type="protein sequence ID" value="ARJ06250.1"/>
    <property type="molecule type" value="Genomic_DNA"/>
</dbReference>
<reference evidence="5 6" key="1">
    <citation type="submission" date="2017-04" db="EMBL/GenBank/DDBJ databases">
        <authorList>
            <person name="Afonso C.L."/>
            <person name="Miller P.J."/>
            <person name="Scott M.A."/>
            <person name="Spackman E."/>
            <person name="Goraichik I."/>
            <person name="Dimitrov K.M."/>
            <person name="Suarez D.L."/>
            <person name="Swayne D.E."/>
        </authorList>
    </citation>
    <scope>NUCLEOTIDE SEQUENCE [LARGE SCALE GENOMIC DNA]</scope>
    <source>
        <strain evidence="6">XA(T)</strain>
    </source>
</reference>
<evidence type="ECO:0000256" key="4">
    <source>
        <dbReference type="SAM" id="MobiDB-lite"/>
    </source>
</evidence>
<dbReference type="InterPro" id="IPR000524">
    <property type="entry name" value="Tscrpt_reg_HTH_GntR"/>
</dbReference>
<dbReference type="PANTHER" id="PTHR43537:SF44">
    <property type="entry name" value="GNTR FAMILY REGULATORY PROTEIN"/>
    <property type="match status" value="1"/>
</dbReference>
<sequence length="259" mass="28122">MTDAPAGEAAETASAGRSVFATDSSKTPAARLGVAVVHDLVTVIVTGEVAPGESLPPEGVLSQHFGVSRTVIRESVKRVEEKGLVSVAQGRGTQVRPATSWNLLDPVVLSVLVENDRELGVLDEIAVVRAALEGTMSAETAAHRSEDDLARLQAAFAHMHDTIEDEDDYAQADADFHFLVMALSGNRLTENITRVLFERARQSSRFIGRPSREAFHLTLEEHRRVLEAIEAGDAAAAEEAMRVHITDAWNRRRQPTAKD</sequence>
<dbReference type="SMART" id="SM00345">
    <property type="entry name" value="HTH_GNTR"/>
    <property type="match status" value="1"/>
</dbReference>
<gene>
    <name evidence="5" type="ORF">B5808_14275</name>
</gene>
<evidence type="ECO:0000313" key="6">
    <source>
        <dbReference type="Proteomes" id="UP000192775"/>
    </source>
</evidence>
<dbReference type="Gene3D" id="1.10.10.10">
    <property type="entry name" value="Winged helix-like DNA-binding domain superfamily/Winged helix DNA-binding domain"/>
    <property type="match status" value="1"/>
</dbReference>
<dbReference type="AlphaFoldDB" id="A0A1X9LW36"/>
<dbReference type="SUPFAM" id="SSF46785">
    <property type="entry name" value="Winged helix' DNA-binding domain"/>
    <property type="match status" value="1"/>
</dbReference>
<dbReference type="InterPro" id="IPR008920">
    <property type="entry name" value="TF_FadR/GntR_C"/>
</dbReference>
<dbReference type="KEGG" id="cphy:B5808_14275"/>
<keyword evidence="2" id="KW-0238">DNA-binding</keyword>
<evidence type="ECO:0000256" key="1">
    <source>
        <dbReference type="ARBA" id="ARBA00023015"/>
    </source>
</evidence>
<dbReference type="PANTHER" id="PTHR43537">
    <property type="entry name" value="TRANSCRIPTIONAL REGULATOR, GNTR FAMILY"/>
    <property type="match status" value="1"/>
</dbReference>
<keyword evidence="6" id="KW-1185">Reference proteome</keyword>
<dbReference type="SUPFAM" id="SSF48008">
    <property type="entry name" value="GntR ligand-binding domain-like"/>
    <property type="match status" value="1"/>
</dbReference>
<keyword evidence="3" id="KW-0804">Transcription</keyword>
<dbReference type="STRING" id="1619308.B5808_14275"/>
<dbReference type="RefSeq" id="WP_085020388.1">
    <property type="nucleotide sequence ID" value="NZ_BMHD01000001.1"/>
</dbReference>
<dbReference type="CDD" id="cd07377">
    <property type="entry name" value="WHTH_GntR"/>
    <property type="match status" value="1"/>
</dbReference>
<dbReference type="GO" id="GO:0003700">
    <property type="term" value="F:DNA-binding transcription factor activity"/>
    <property type="evidence" value="ECO:0007669"/>
    <property type="project" value="InterPro"/>
</dbReference>
<proteinExistence type="predicted"/>
<evidence type="ECO:0000256" key="2">
    <source>
        <dbReference type="ARBA" id="ARBA00023125"/>
    </source>
</evidence>
<dbReference type="InterPro" id="IPR011711">
    <property type="entry name" value="GntR_C"/>
</dbReference>
<protein>
    <submittedName>
        <fullName evidence="5">GntR family transcriptional regulator</fullName>
    </submittedName>
</protein>
<evidence type="ECO:0000256" key="3">
    <source>
        <dbReference type="ARBA" id="ARBA00023163"/>
    </source>
</evidence>
<dbReference type="Proteomes" id="UP000192775">
    <property type="component" value="Chromosome"/>
</dbReference>
<dbReference type="Pfam" id="PF00392">
    <property type="entry name" value="GntR"/>
    <property type="match status" value="1"/>
</dbReference>
<feature type="compositionally biased region" description="Low complexity" evidence="4">
    <location>
        <begin position="1"/>
        <end position="16"/>
    </location>
</feature>
<accession>A0A1X9LW36</accession>
<evidence type="ECO:0000313" key="5">
    <source>
        <dbReference type="EMBL" id="ARJ06250.1"/>
    </source>
</evidence>
<dbReference type="PROSITE" id="PS50949">
    <property type="entry name" value="HTH_GNTR"/>
    <property type="match status" value="1"/>
</dbReference>
<name>A0A1X9LW36_9MICO</name>
<dbReference type="Gene3D" id="1.20.120.530">
    <property type="entry name" value="GntR ligand-binding domain-like"/>
    <property type="match status" value="1"/>
</dbReference>
<dbReference type="PRINTS" id="PR00035">
    <property type="entry name" value="HTHGNTR"/>
</dbReference>
<organism evidence="5 6">
    <name type="scientific">Cnuibacter physcomitrellae</name>
    <dbReference type="NCBI Taxonomy" id="1619308"/>
    <lineage>
        <taxon>Bacteria</taxon>
        <taxon>Bacillati</taxon>
        <taxon>Actinomycetota</taxon>
        <taxon>Actinomycetes</taxon>
        <taxon>Micrococcales</taxon>
        <taxon>Microbacteriaceae</taxon>
        <taxon>Cnuibacter</taxon>
    </lineage>
</organism>
<dbReference type="GO" id="GO:0003677">
    <property type="term" value="F:DNA binding"/>
    <property type="evidence" value="ECO:0007669"/>
    <property type="project" value="UniProtKB-KW"/>
</dbReference>
<feature type="region of interest" description="Disordered" evidence="4">
    <location>
        <begin position="1"/>
        <end position="22"/>
    </location>
</feature>
<dbReference type="Pfam" id="PF07729">
    <property type="entry name" value="FCD"/>
    <property type="match status" value="1"/>
</dbReference>
<dbReference type="InterPro" id="IPR036388">
    <property type="entry name" value="WH-like_DNA-bd_sf"/>
</dbReference>
<keyword evidence="1" id="KW-0805">Transcription regulation</keyword>
<dbReference type="InterPro" id="IPR036390">
    <property type="entry name" value="WH_DNA-bd_sf"/>
</dbReference>
<dbReference type="SMART" id="SM00895">
    <property type="entry name" value="FCD"/>
    <property type="match status" value="1"/>
</dbReference>